<gene>
    <name evidence="1" type="ORF">GOACH_11_01260</name>
</gene>
<proteinExistence type="predicted"/>
<accession>L7KL37</accession>
<name>L7KL37_9ACTN</name>
<dbReference type="RefSeq" id="WP_005175385.1">
    <property type="nucleotide sequence ID" value="NZ_BANR01000011.1"/>
</dbReference>
<protein>
    <submittedName>
        <fullName evidence="1">Uncharacterized protein</fullName>
    </submittedName>
</protein>
<sequence>MAFVRTVKTKSGATAVQIVGSNRRGSREIEDLGSAHTAAEVAALKAAATDRLAGGQQ</sequence>
<keyword evidence="2" id="KW-1185">Reference proteome</keyword>
<dbReference type="Proteomes" id="UP000010988">
    <property type="component" value="Unassembled WGS sequence"/>
</dbReference>
<organism evidence="1 2">
    <name type="scientific">Gordonia aichiensis NBRC 108223</name>
    <dbReference type="NCBI Taxonomy" id="1220583"/>
    <lineage>
        <taxon>Bacteria</taxon>
        <taxon>Bacillati</taxon>
        <taxon>Actinomycetota</taxon>
        <taxon>Actinomycetes</taxon>
        <taxon>Mycobacteriales</taxon>
        <taxon>Gordoniaceae</taxon>
        <taxon>Gordonia</taxon>
    </lineage>
</organism>
<dbReference type="EMBL" id="BANR01000011">
    <property type="protein sequence ID" value="GAC49329.1"/>
    <property type="molecule type" value="Genomic_DNA"/>
</dbReference>
<reference evidence="1 2" key="1">
    <citation type="submission" date="2012-12" db="EMBL/GenBank/DDBJ databases">
        <title>Whole genome shotgun sequence of Gordonia aichiensis NBRC 108223.</title>
        <authorList>
            <person name="Isaki-Nakamura S."/>
            <person name="Hosoyama A."/>
            <person name="Tsuchikane K."/>
            <person name="Ando Y."/>
            <person name="Baba S."/>
            <person name="Ohji S."/>
            <person name="Hamada M."/>
            <person name="Tamura T."/>
            <person name="Yamazoe A."/>
            <person name="Yamazaki S."/>
            <person name="Fujita N."/>
        </authorList>
    </citation>
    <scope>NUCLEOTIDE SEQUENCE [LARGE SCALE GENOMIC DNA]</scope>
    <source>
        <strain evidence="1 2">NBRC 108223</strain>
    </source>
</reference>
<evidence type="ECO:0000313" key="2">
    <source>
        <dbReference type="Proteomes" id="UP000010988"/>
    </source>
</evidence>
<comment type="caution">
    <text evidence="1">The sequence shown here is derived from an EMBL/GenBank/DDBJ whole genome shotgun (WGS) entry which is preliminary data.</text>
</comment>
<dbReference type="eggNOG" id="COG5421">
    <property type="taxonomic scope" value="Bacteria"/>
</dbReference>
<dbReference type="AlphaFoldDB" id="L7KL37"/>
<evidence type="ECO:0000313" key="1">
    <source>
        <dbReference type="EMBL" id="GAC49329.1"/>
    </source>
</evidence>